<dbReference type="RefSeq" id="WP_055402364.1">
    <property type="nucleotide sequence ID" value="NZ_JAMXAX010000099.1"/>
</dbReference>
<name>A0ABV8DJY8_9BURK</name>
<evidence type="ECO:0000313" key="2">
    <source>
        <dbReference type="Proteomes" id="UP001595693"/>
    </source>
</evidence>
<sequence>MKPLVLDSSMTNMGGTFYPTGHVFALFPDEDCVRQAATALQVAGHQGDTAYASPEVILQEIVHTLGTADAPLPSVGAEGDMVRRIADLAGKGHHGLLIAMADKDHTDTLVDAIAPEGAVTAFYYRTFIIEDLISQPVDGSPQSVVVGTHAAEGDDHPTESVTEDR</sequence>
<comment type="caution">
    <text evidence="1">The sequence shown here is derived from an EMBL/GenBank/DDBJ whole genome shotgun (WGS) entry which is preliminary data.</text>
</comment>
<accession>A0ABV8DJY8</accession>
<dbReference type="Proteomes" id="UP001595693">
    <property type="component" value="Unassembled WGS sequence"/>
</dbReference>
<organism evidence="1 2">
    <name type="scientific">Acidovorax facilis</name>
    <dbReference type="NCBI Taxonomy" id="12917"/>
    <lineage>
        <taxon>Bacteria</taxon>
        <taxon>Pseudomonadati</taxon>
        <taxon>Pseudomonadota</taxon>
        <taxon>Betaproteobacteria</taxon>
        <taxon>Burkholderiales</taxon>
        <taxon>Comamonadaceae</taxon>
        <taxon>Acidovorax</taxon>
    </lineage>
</organism>
<evidence type="ECO:0000313" key="1">
    <source>
        <dbReference type="EMBL" id="MFC3938631.1"/>
    </source>
</evidence>
<reference evidence="2" key="1">
    <citation type="journal article" date="2019" name="Int. J. Syst. Evol. Microbiol.">
        <title>The Global Catalogue of Microorganisms (GCM) 10K type strain sequencing project: providing services to taxonomists for standard genome sequencing and annotation.</title>
        <authorList>
            <consortium name="The Broad Institute Genomics Platform"/>
            <consortium name="The Broad Institute Genome Sequencing Center for Infectious Disease"/>
            <person name="Wu L."/>
            <person name="Ma J."/>
        </authorList>
    </citation>
    <scope>NUCLEOTIDE SEQUENCE [LARGE SCALE GENOMIC DNA]</scope>
    <source>
        <strain evidence="2">CCUG 2113</strain>
    </source>
</reference>
<protein>
    <submittedName>
        <fullName evidence="1">Uncharacterized protein</fullName>
    </submittedName>
</protein>
<keyword evidence="2" id="KW-1185">Reference proteome</keyword>
<proteinExistence type="predicted"/>
<gene>
    <name evidence="1" type="ORF">ACFOW3_28835</name>
</gene>
<dbReference type="EMBL" id="JBHSAJ010000184">
    <property type="protein sequence ID" value="MFC3938631.1"/>
    <property type="molecule type" value="Genomic_DNA"/>
</dbReference>